<name>A0AAV7J491_COTGL</name>
<feature type="transmembrane region" description="Helical" evidence="6">
    <location>
        <begin position="202"/>
        <end position="223"/>
    </location>
</feature>
<proteinExistence type="predicted"/>
<dbReference type="CDD" id="cd17386">
    <property type="entry name" value="MFS_SLC46"/>
    <property type="match status" value="1"/>
</dbReference>
<sequence length="650" mass="73356">MTNNNVTKEQQKSLTEEVLTWKSMSVRQKCNFLFSNITVEPMVACYIMPSVLASLATQNLNLEKACRVNLGYSDDVCSALAARNTSVYKKEEAQVQQLVAGMQTWKLALQSGLPSLLILFLGAWSDRTGHRKPCMLLPIVGEFLTSVSLLACTYWFYELPMEAAALAEAFWPAVTGGWFTMLMAVFSYVGDITTVESRTLRIGTVNVFLSVGIPIGMSLSGILYMKIGFYGVFAISTVCYVISFIYGLVMVKEAPRPPSPKPENSAEKMSLCRSVADFFAFRHISETFRVAFKEDANNRQKRICVLMIVVMVVVGPMYGEMAVMYLFTRYRFNWNELEFSMFYTYSMLTNLIGTMMSVGIFIHFLKIDDALVGVMSCMSKILASFVYAFAAEDWVIYLAPLVEIINGTSFIAMRSIASKLVPTDELGKVNSLFGVCESLMPLVYGPIYSSVYAATMDTLPGTFFLLGGALTIPAVISFLWLYFESRRDRALMELEMRKEKFTKVEELGDKGIKMIINSDNNKDFHRKISMANSDKHIEAAVNDDLDSADLEKIEEIVTQIQEQNAQVTANLKDLRRQSENMAKKIKNEMKKNSELMKKSKELSKEQSEIDKYVNEQLNMITEKFNALEEAERALNAKEEYIANLIQNLKK</sequence>
<keyword evidence="8" id="KW-1185">Reference proteome</keyword>
<dbReference type="Gene3D" id="1.20.1250.20">
    <property type="entry name" value="MFS general substrate transporter like domains"/>
    <property type="match status" value="1"/>
</dbReference>
<feature type="transmembrane region" description="Helical" evidence="6">
    <location>
        <begin position="107"/>
        <end position="124"/>
    </location>
</feature>
<feature type="transmembrane region" description="Helical" evidence="6">
    <location>
        <begin position="169"/>
        <end position="190"/>
    </location>
</feature>
<feature type="transmembrane region" description="Helical" evidence="6">
    <location>
        <begin position="303"/>
        <end position="327"/>
    </location>
</feature>
<feature type="transmembrane region" description="Helical" evidence="6">
    <location>
        <begin position="371"/>
        <end position="390"/>
    </location>
</feature>
<evidence type="ECO:0000256" key="5">
    <source>
        <dbReference type="SAM" id="Coils"/>
    </source>
</evidence>
<dbReference type="PANTHER" id="PTHR23507">
    <property type="entry name" value="ZGC:174356"/>
    <property type="match status" value="1"/>
</dbReference>
<feature type="transmembrane region" description="Helical" evidence="6">
    <location>
        <begin position="396"/>
        <end position="417"/>
    </location>
</feature>
<keyword evidence="5" id="KW-0175">Coiled coil</keyword>
<evidence type="ECO:0000313" key="7">
    <source>
        <dbReference type="EMBL" id="KAH0567466.1"/>
    </source>
</evidence>
<reference evidence="7 8" key="1">
    <citation type="journal article" date="2021" name="J. Hered.">
        <title>A chromosome-level genome assembly of the parasitoid wasp, Cotesia glomerata (Hymenoptera: Braconidae).</title>
        <authorList>
            <person name="Pinto B.J."/>
            <person name="Weis J.J."/>
            <person name="Gamble T."/>
            <person name="Ode P.J."/>
            <person name="Paul R."/>
            <person name="Zaspel J.M."/>
        </authorList>
    </citation>
    <scope>NUCLEOTIDE SEQUENCE [LARGE SCALE GENOMIC DNA]</scope>
    <source>
        <strain evidence="7">CgM1</strain>
    </source>
</reference>
<dbReference type="Pfam" id="PF07690">
    <property type="entry name" value="MFS_1"/>
    <property type="match status" value="1"/>
</dbReference>
<dbReference type="InterPro" id="IPR011701">
    <property type="entry name" value="MFS"/>
</dbReference>
<evidence type="ECO:0000313" key="8">
    <source>
        <dbReference type="Proteomes" id="UP000826195"/>
    </source>
</evidence>
<feature type="transmembrane region" description="Helical" evidence="6">
    <location>
        <begin position="229"/>
        <end position="251"/>
    </location>
</feature>
<gene>
    <name evidence="7" type="ORF">KQX54_010239</name>
</gene>
<comment type="subcellular location">
    <subcellularLocation>
        <location evidence="1">Membrane</location>
        <topology evidence="1">Multi-pass membrane protein</topology>
    </subcellularLocation>
</comment>
<dbReference type="InterPro" id="IPR036259">
    <property type="entry name" value="MFS_trans_sf"/>
</dbReference>
<feature type="transmembrane region" description="Helical" evidence="6">
    <location>
        <begin position="429"/>
        <end position="451"/>
    </location>
</feature>
<keyword evidence="3 6" id="KW-1133">Transmembrane helix</keyword>
<evidence type="ECO:0000256" key="2">
    <source>
        <dbReference type="ARBA" id="ARBA00022692"/>
    </source>
</evidence>
<evidence type="ECO:0000256" key="1">
    <source>
        <dbReference type="ARBA" id="ARBA00004141"/>
    </source>
</evidence>
<feature type="transmembrane region" description="Helical" evidence="6">
    <location>
        <begin position="136"/>
        <end position="157"/>
    </location>
</feature>
<feature type="coiled-coil region" evidence="5">
    <location>
        <begin position="550"/>
        <end position="647"/>
    </location>
</feature>
<comment type="caution">
    <text evidence="7">The sequence shown here is derived from an EMBL/GenBank/DDBJ whole genome shotgun (WGS) entry which is preliminary data.</text>
</comment>
<evidence type="ECO:0000256" key="4">
    <source>
        <dbReference type="ARBA" id="ARBA00023136"/>
    </source>
</evidence>
<evidence type="ECO:0000256" key="6">
    <source>
        <dbReference type="SAM" id="Phobius"/>
    </source>
</evidence>
<dbReference type="AlphaFoldDB" id="A0AAV7J491"/>
<feature type="transmembrane region" description="Helical" evidence="6">
    <location>
        <begin position="463"/>
        <end position="483"/>
    </location>
</feature>
<evidence type="ECO:0008006" key="9">
    <source>
        <dbReference type="Google" id="ProtNLM"/>
    </source>
</evidence>
<dbReference type="GO" id="GO:0016020">
    <property type="term" value="C:membrane"/>
    <property type="evidence" value="ECO:0007669"/>
    <property type="project" value="UniProtKB-SubCell"/>
</dbReference>
<dbReference type="Proteomes" id="UP000826195">
    <property type="component" value="Unassembled WGS sequence"/>
</dbReference>
<feature type="transmembrane region" description="Helical" evidence="6">
    <location>
        <begin position="32"/>
        <end position="52"/>
    </location>
</feature>
<organism evidence="7 8">
    <name type="scientific">Cotesia glomerata</name>
    <name type="common">Lepidopteran parasitic wasp</name>
    <name type="synonym">Apanteles glomeratus</name>
    <dbReference type="NCBI Taxonomy" id="32391"/>
    <lineage>
        <taxon>Eukaryota</taxon>
        <taxon>Metazoa</taxon>
        <taxon>Ecdysozoa</taxon>
        <taxon>Arthropoda</taxon>
        <taxon>Hexapoda</taxon>
        <taxon>Insecta</taxon>
        <taxon>Pterygota</taxon>
        <taxon>Neoptera</taxon>
        <taxon>Endopterygota</taxon>
        <taxon>Hymenoptera</taxon>
        <taxon>Apocrita</taxon>
        <taxon>Ichneumonoidea</taxon>
        <taxon>Braconidae</taxon>
        <taxon>Microgastrinae</taxon>
        <taxon>Cotesia</taxon>
    </lineage>
</organism>
<dbReference type="SUPFAM" id="SSF103473">
    <property type="entry name" value="MFS general substrate transporter"/>
    <property type="match status" value="1"/>
</dbReference>
<accession>A0AAV7J491</accession>
<dbReference type="EMBL" id="JAHXZJ010000001">
    <property type="protein sequence ID" value="KAH0567466.1"/>
    <property type="molecule type" value="Genomic_DNA"/>
</dbReference>
<keyword evidence="4 6" id="KW-0472">Membrane</keyword>
<feature type="transmembrane region" description="Helical" evidence="6">
    <location>
        <begin position="342"/>
        <end position="364"/>
    </location>
</feature>
<dbReference type="GO" id="GO:0022857">
    <property type="term" value="F:transmembrane transporter activity"/>
    <property type="evidence" value="ECO:0007669"/>
    <property type="project" value="InterPro"/>
</dbReference>
<evidence type="ECO:0000256" key="3">
    <source>
        <dbReference type="ARBA" id="ARBA00022989"/>
    </source>
</evidence>
<keyword evidence="2 6" id="KW-0812">Transmembrane</keyword>
<protein>
    <recommendedName>
        <fullName evidence="9">Solute carrier family 46 member 3</fullName>
    </recommendedName>
</protein>
<dbReference type="PANTHER" id="PTHR23507:SF1">
    <property type="entry name" value="FI18259P1-RELATED"/>
    <property type="match status" value="1"/>
</dbReference>